<dbReference type="AlphaFoldDB" id="A0A3M6UQ41"/>
<evidence type="ECO:0000256" key="7">
    <source>
        <dbReference type="ARBA" id="ARBA00023136"/>
    </source>
</evidence>
<keyword evidence="4" id="KW-0406">Ion transport</keyword>
<evidence type="ECO:0000259" key="9">
    <source>
        <dbReference type="Pfam" id="PF01699"/>
    </source>
</evidence>
<evidence type="ECO:0000256" key="5">
    <source>
        <dbReference type="ARBA" id="ARBA00022692"/>
    </source>
</evidence>
<dbReference type="InterPro" id="IPR004837">
    <property type="entry name" value="NaCa_Exmemb"/>
</dbReference>
<dbReference type="Gene3D" id="1.20.1420.30">
    <property type="entry name" value="NCX, central ion-binding region"/>
    <property type="match status" value="1"/>
</dbReference>
<dbReference type="PANTHER" id="PTHR12266:SF0">
    <property type="entry name" value="MITOCHONDRIAL SODIUM_CALCIUM EXCHANGER PROTEIN"/>
    <property type="match status" value="1"/>
</dbReference>
<dbReference type="OrthoDB" id="407410at2759"/>
<feature type="transmembrane region" description="Helical" evidence="8">
    <location>
        <begin position="6"/>
        <end position="28"/>
    </location>
</feature>
<dbReference type="Pfam" id="PF01699">
    <property type="entry name" value="Na_Ca_ex"/>
    <property type="match status" value="1"/>
</dbReference>
<evidence type="ECO:0000313" key="11">
    <source>
        <dbReference type="Proteomes" id="UP000275408"/>
    </source>
</evidence>
<proteinExistence type="predicted"/>
<keyword evidence="3" id="KW-0050">Antiport</keyword>
<dbReference type="PANTHER" id="PTHR12266">
    <property type="entry name" value="NA+/CA2+ K+ INDEPENDENT EXCHANGER"/>
    <property type="match status" value="1"/>
</dbReference>
<evidence type="ECO:0000256" key="2">
    <source>
        <dbReference type="ARBA" id="ARBA00022448"/>
    </source>
</evidence>
<dbReference type="GO" id="GO:0005432">
    <property type="term" value="F:calcium:sodium antiporter activity"/>
    <property type="evidence" value="ECO:0007669"/>
    <property type="project" value="TreeGrafter"/>
</dbReference>
<protein>
    <recommendedName>
        <fullName evidence="9">Sodium/calcium exchanger membrane region domain-containing protein</fullName>
    </recommendedName>
</protein>
<sequence>MPKSSSKVFGTLILTISLISLQGTFWYFRPQHTVRGTSSHLQQGIGNIRKLLEADSDENQQQNCSSVHGINISYRCQFVKSRPSHNETSLIPYMQIVCRWFSSEVRPLAYCLLGIWLVFLFITLGLTADDYLCPSLTVISRTLGINQNIAGVTFLAFGNGAPDIFSSLAGFTQNRDQSGMQLVIQALFGKLYKIFSTNPTQG</sequence>
<dbReference type="GO" id="GO:0016020">
    <property type="term" value="C:membrane"/>
    <property type="evidence" value="ECO:0007669"/>
    <property type="project" value="UniProtKB-SubCell"/>
</dbReference>
<evidence type="ECO:0000256" key="1">
    <source>
        <dbReference type="ARBA" id="ARBA00004141"/>
    </source>
</evidence>
<feature type="domain" description="Sodium/calcium exchanger membrane region" evidence="9">
    <location>
        <begin position="114"/>
        <end position="189"/>
    </location>
</feature>
<keyword evidence="2" id="KW-0813">Transport</keyword>
<dbReference type="InterPro" id="IPR051359">
    <property type="entry name" value="CaCA_antiporter"/>
</dbReference>
<organism evidence="10 11">
    <name type="scientific">Pocillopora damicornis</name>
    <name type="common">Cauliflower coral</name>
    <name type="synonym">Millepora damicornis</name>
    <dbReference type="NCBI Taxonomy" id="46731"/>
    <lineage>
        <taxon>Eukaryota</taxon>
        <taxon>Metazoa</taxon>
        <taxon>Cnidaria</taxon>
        <taxon>Anthozoa</taxon>
        <taxon>Hexacorallia</taxon>
        <taxon>Scleractinia</taxon>
        <taxon>Astrocoeniina</taxon>
        <taxon>Pocilloporidae</taxon>
        <taxon>Pocillopora</taxon>
    </lineage>
</organism>
<gene>
    <name evidence="10" type="ORF">pdam_00001714</name>
</gene>
<keyword evidence="11" id="KW-1185">Reference proteome</keyword>
<feature type="transmembrane region" description="Helical" evidence="8">
    <location>
        <begin position="108"/>
        <end position="128"/>
    </location>
</feature>
<dbReference type="STRING" id="46731.A0A3M6UQ41"/>
<keyword evidence="7 8" id="KW-0472">Membrane</keyword>
<comment type="caution">
    <text evidence="10">The sequence shown here is derived from an EMBL/GenBank/DDBJ whole genome shotgun (WGS) entry which is preliminary data.</text>
</comment>
<evidence type="ECO:0000256" key="3">
    <source>
        <dbReference type="ARBA" id="ARBA00022449"/>
    </source>
</evidence>
<reference evidence="10 11" key="1">
    <citation type="journal article" date="2018" name="Sci. Rep.">
        <title>Comparative analysis of the Pocillopora damicornis genome highlights role of immune system in coral evolution.</title>
        <authorList>
            <person name="Cunning R."/>
            <person name="Bay R.A."/>
            <person name="Gillette P."/>
            <person name="Baker A.C."/>
            <person name="Traylor-Knowles N."/>
        </authorList>
    </citation>
    <scope>NUCLEOTIDE SEQUENCE [LARGE SCALE GENOMIC DNA]</scope>
    <source>
        <strain evidence="10">RSMAS</strain>
        <tissue evidence="10">Whole animal</tissue>
    </source>
</reference>
<keyword evidence="4" id="KW-0106">Calcium</keyword>
<keyword evidence="6 8" id="KW-1133">Transmembrane helix</keyword>
<dbReference type="InterPro" id="IPR044880">
    <property type="entry name" value="NCX_ion-bd_dom_sf"/>
</dbReference>
<evidence type="ECO:0000313" key="10">
    <source>
        <dbReference type="EMBL" id="RMX55664.1"/>
    </source>
</evidence>
<keyword evidence="4" id="KW-0109">Calcium transport</keyword>
<comment type="subcellular location">
    <subcellularLocation>
        <location evidence="1">Membrane</location>
        <topology evidence="1">Multi-pass membrane protein</topology>
    </subcellularLocation>
</comment>
<dbReference type="Proteomes" id="UP000275408">
    <property type="component" value="Unassembled WGS sequence"/>
</dbReference>
<evidence type="ECO:0000256" key="4">
    <source>
        <dbReference type="ARBA" id="ARBA00022568"/>
    </source>
</evidence>
<dbReference type="EMBL" id="RCHS01001028">
    <property type="protein sequence ID" value="RMX55664.1"/>
    <property type="molecule type" value="Genomic_DNA"/>
</dbReference>
<name>A0A3M6UQ41_POCDA</name>
<evidence type="ECO:0000256" key="6">
    <source>
        <dbReference type="ARBA" id="ARBA00022989"/>
    </source>
</evidence>
<accession>A0A3M6UQ41</accession>
<dbReference type="GO" id="GO:0006874">
    <property type="term" value="P:intracellular calcium ion homeostasis"/>
    <property type="evidence" value="ECO:0007669"/>
    <property type="project" value="TreeGrafter"/>
</dbReference>
<evidence type="ECO:0000256" key="8">
    <source>
        <dbReference type="SAM" id="Phobius"/>
    </source>
</evidence>
<keyword evidence="5 8" id="KW-0812">Transmembrane</keyword>